<dbReference type="Gene3D" id="6.10.130.10">
    <property type="entry name" value="Ubiquitin-protein ligase E3A, N-terminal zinc-binding domain (AZUL)"/>
    <property type="match status" value="1"/>
</dbReference>
<dbReference type="InterPro" id="IPR032353">
    <property type="entry name" value="AZUL"/>
</dbReference>
<dbReference type="Gene3D" id="3.30.2410.10">
    <property type="entry name" value="Hect, E3 ligase catalytic domain"/>
    <property type="match status" value="1"/>
</dbReference>
<keyword evidence="4 5" id="KW-0833">Ubl conjugation pathway</keyword>
<feature type="compositionally biased region" description="Pro residues" evidence="6">
    <location>
        <begin position="1032"/>
        <end position="1041"/>
    </location>
</feature>
<dbReference type="FunFam" id="3.30.2410.10:FF:000003">
    <property type="entry name" value="probable E3 ubiquitin-protein ligase HERC4 isoform X1"/>
    <property type="match status" value="1"/>
</dbReference>
<dbReference type="VEuPathDB" id="FungiDB:Z519_03153"/>
<evidence type="ECO:0000256" key="2">
    <source>
        <dbReference type="ARBA" id="ARBA00012485"/>
    </source>
</evidence>
<feature type="region of interest" description="Disordered" evidence="6">
    <location>
        <begin position="500"/>
        <end position="519"/>
    </location>
</feature>
<name>A0A0D2F1M7_CLAB1</name>
<dbReference type="InterPro" id="IPR035983">
    <property type="entry name" value="Hect_E3_ubiquitin_ligase"/>
</dbReference>
<feature type="region of interest" description="Disordered" evidence="6">
    <location>
        <begin position="1"/>
        <end position="27"/>
    </location>
</feature>
<evidence type="ECO:0000313" key="9">
    <source>
        <dbReference type="Proteomes" id="UP000053789"/>
    </source>
</evidence>
<dbReference type="InterPro" id="IPR000569">
    <property type="entry name" value="HECT_dom"/>
</dbReference>
<keyword evidence="9" id="KW-1185">Reference proteome</keyword>
<dbReference type="SMART" id="SM00119">
    <property type="entry name" value="HECTc"/>
    <property type="match status" value="1"/>
</dbReference>
<dbReference type="InterPro" id="IPR042556">
    <property type="entry name" value="AZUL_sf"/>
</dbReference>
<keyword evidence="3" id="KW-0808">Transferase</keyword>
<dbReference type="PANTHER" id="PTHR45700">
    <property type="entry name" value="UBIQUITIN-PROTEIN LIGASE E3C"/>
    <property type="match status" value="1"/>
</dbReference>
<dbReference type="EC" id="2.3.2.26" evidence="2"/>
<protein>
    <recommendedName>
        <fullName evidence="2">HECT-type E3 ubiquitin transferase</fullName>
        <ecNumber evidence="2">2.3.2.26</ecNumber>
    </recommendedName>
</protein>
<feature type="compositionally biased region" description="Basic and acidic residues" evidence="6">
    <location>
        <begin position="320"/>
        <end position="332"/>
    </location>
</feature>
<dbReference type="GeneID" id="27696081"/>
<dbReference type="Gene3D" id="3.90.1750.10">
    <property type="entry name" value="Hect, E3 ligase catalytic domains"/>
    <property type="match status" value="1"/>
</dbReference>
<evidence type="ECO:0000256" key="6">
    <source>
        <dbReference type="SAM" id="MobiDB-lite"/>
    </source>
</evidence>
<evidence type="ECO:0000256" key="4">
    <source>
        <dbReference type="ARBA" id="ARBA00022786"/>
    </source>
</evidence>
<feature type="region of interest" description="Disordered" evidence="6">
    <location>
        <begin position="997"/>
        <end position="1048"/>
    </location>
</feature>
<feature type="compositionally biased region" description="Basic and acidic residues" evidence="6">
    <location>
        <begin position="15"/>
        <end position="27"/>
    </location>
</feature>
<dbReference type="SUPFAM" id="SSF56204">
    <property type="entry name" value="Hect, E3 ligase catalytic domain"/>
    <property type="match status" value="1"/>
</dbReference>
<sequence length="1252" mass="142096">MHFTKHGSKTAILDDSSHEGSDKQPRVKASDLGFHVPDHVLDDIIQISDPKSLYSNVHAQRDRRLRLLIRRYTNQIQYGCRNINCTTPTCLSYRKRNSTGPLRKYTELSARTLACQLVDEYNRSGKEPFCGLCQNEPVVPWYEDPALGKKRRNSYEKVAHLRQENGHLPKPSGLAQRTKDSSKPTPLTDNAPRRISQDGVVRAGRRLREMDTSMEDELVDVLNQTIPRGSNEKEPLAEHDANHDLEQASAAPAKQKDLASFTQTLFDLVPLRLLNWLPAKYDCSTTSVSGPAGPPVNQKQGSIKTPAEGFLPPAENTESLSERETHEQDCASKKPHHQPAYSLRTLTWVTLPWLRSVPRDAEGYQRKFVPFMKQSLAYCLSDPERLVNTVKDLQDSYWTGSRKQSEQNDMNAGNGPITNPESDSISPWPIISTNTRDDMQALLFSFAYIQKFEQRDLVLTSILDALQNAYYLPPWLQSRQSGKHSRSGSGSSDLALIKRRQSSDVNRSHNSRSPDSTGLDLLQEIDTPLIPLKDAQITELCLMALLSLATTIFHPPDAMLFSGKQHFVRLARERNCGLAHSFWVVFKGRDLTGIREIIDVIDICEDWTVHRLLTALMNIVSHRLTVTKWAATLKSSAMSKSTRTTIVESLIDRFDRDYLSGWDRFDKNSSWIGAAAIELGRTVLLKDWDRSPIIQRAGPVGGALELLAGLYRARHQLNLDAEWFHMPFIADIFDDMSMPSEWLSFRPDSRQMHLLSFSFLFPPEVLVQYFRAINIAIMKKSHEDATIVYNDIRQYMWAPAIPIYGAKEVLAHLRPHMARYFVLTIRRQDVLNDAIDQIWRRQRRELMCPLRVRLGKDEGEDGLDHGGVQQEFFRVVFGEALRPEYSMFTVDHTTRMTWFQPGSFEPLYRFEALGILMSMAIYNGITLPITMPLAFYRKLLGLKVKKLEHIADGWPELTKGLKTLLDWSDGDVGEVIARTYEFSYELCGSTVTVDMQKVGRHDPWPPTKPRTSKKGKEKSKSTSFELPLEPTLTPPPQPSPNLSPNIPNGSILSRTSSIEIKGISTPLSIDSDMLENSGQEAALVTNANREQYVKDYILWLTHKSIEPQYEAFARGFYTCLDRTALSIFNPESLKALIEGCPDIDIDELQMTTTYDEYTSDSPTIVDFWHVVRSMSTHQHRQLLEFVTASDRVPVNGMRSLTFIVQKNGEEDNRLPSSSTCYGRLLLPQYSSRAVLEEKLTKAIENCVGFGTL</sequence>
<dbReference type="RefSeq" id="XP_016622755.1">
    <property type="nucleotide sequence ID" value="XM_016760905.1"/>
</dbReference>
<dbReference type="Proteomes" id="UP000053789">
    <property type="component" value="Unassembled WGS sequence"/>
</dbReference>
<dbReference type="PANTHER" id="PTHR45700:SF2">
    <property type="entry name" value="UBIQUITIN-PROTEIN LIGASE E3C"/>
    <property type="match status" value="1"/>
</dbReference>
<organism evidence="8 9">
    <name type="scientific">Cladophialophora bantiana (strain ATCC 10958 / CBS 173.52 / CDC B-1940 / NIH 8579)</name>
    <name type="common">Xylohypha bantiana</name>
    <dbReference type="NCBI Taxonomy" id="1442370"/>
    <lineage>
        <taxon>Eukaryota</taxon>
        <taxon>Fungi</taxon>
        <taxon>Dikarya</taxon>
        <taxon>Ascomycota</taxon>
        <taxon>Pezizomycotina</taxon>
        <taxon>Eurotiomycetes</taxon>
        <taxon>Chaetothyriomycetidae</taxon>
        <taxon>Chaetothyriales</taxon>
        <taxon>Herpotrichiellaceae</taxon>
        <taxon>Cladophialophora</taxon>
    </lineage>
</organism>
<evidence type="ECO:0000256" key="1">
    <source>
        <dbReference type="ARBA" id="ARBA00000885"/>
    </source>
</evidence>
<evidence type="ECO:0000256" key="5">
    <source>
        <dbReference type="PROSITE-ProRule" id="PRU00104"/>
    </source>
</evidence>
<proteinExistence type="predicted"/>
<feature type="region of interest" description="Disordered" evidence="6">
    <location>
        <begin position="161"/>
        <end position="199"/>
    </location>
</feature>
<feature type="domain" description="HECT" evidence="7">
    <location>
        <begin position="842"/>
        <end position="1252"/>
    </location>
</feature>
<dbReference type="GO" id="GO:0061630">
    <property type="term" value="F:ubiquitin protein ligase activity"/>
    <property type="evidence" value="ECO:0007669"/>
    <property type="project" value="UniProtKB-EC"/>
</dbReference>
<feature type="compositionally biased region" description="Low complexity" evidence="6">
    <location>
        <begin position="1021"/>
        <end position="1031"/>
    </location>
</feature>
<feature type="region of interest" description="Disordered" evidence="6">
    <location>
        <begin position="285"/>
        <end position="337"/>
    </location>
</feature>
<dbReference type="EMBL" id="KN846983">
    <property type="protein sequence ID" value="KIW96086.1"/>
    <property type="molecule type" value="Genomic_DNA"/>
</dbReference>
<dbReference type="Pfam" id="PF00632">
    <property type="entry name" value="HECT"/>
    <property type="match status" value="2"/>
</dbReference>
<evidence type="ECO:0000259" key="7">
    <source>
        <dbReference type="PROSITE" id="PS50237"/>
    </source>
</evidence>
<gene>
    <name evidence="8" type="ORF">Z519_03153</name>
</gene>
<dbReference type="InterPro" id="IPR044611">
    <property type="entry name" value="E3A/B/C-like"/>
</dbReference>
<dbReference type="Pfam" id="PF16558">
    <property type="entry name" value="AZUL"/>
    <property type="match status" value="1"/>
</dbReference>
<reference evidence="8" key="1">
    <citation type="submission" date="2015-01" db="EMBL/GenBank/DDBJ databases">
        <title>The Genome Sequence of Cladophialophora bantiana CBS 173.52.</title>
        <authorList>
            <consortium name="The Broad Institute Genomics Platform"/>
            <person name="Cuomo C."/>
            <person name="de Hoog S."/>
            <person name="Gorbushina A."/>
            <person name="Stielow B."/>
            <person name="Teixiera M."/>
            <person name="Abouelleil A."/>
            <person name="Chapman S.B."/>
            <person name="Priest M."/>
            <person name="Young S.K."/>
            <person name="Wortman J."/>
            <person name="Nusbaum C."/>
            <person name="Birren B."/>
        </authorList>
    </citation>
    <scope>NUCLEOTIDE SEQUENCE [LARGE SCALE GENOMIC DNA]</scope>
    <source>
        <strain evidence="8">CBS 173.52</strain>
    </source>
</reference>
<feature type="compositionally biased region" description="Polar residues" evidence="6">
    <location>
        <begin position="399"/>
        <end position="425"/>
    </location>
</feature>
<evidence type="ECO:0000256" key="3">
    <source>
        <dbReference type="ARBA" id="ARBA00022679"/>
    </source>
</evidence>
<feature type="region of interest" description="Disordered" evidence="6">
    <location>
        <begin position="399"/>
        <end position="426"/>
    </location>
</feature>
<dbReference type="HOGENOM" id="CLU_001858_0_0_1"/>
<feature type="active site" description="Glycyl thioester intermediate" evidence="5">
    <location>
        <position position="1220"/>
    </location>
</feature>
<dbReference type="OrthoDB" id="5981550at2759"/>
<dbReference type="GO" id="GO:0000209">
    <property type="term" value="P:protein polyubiquitination"/>
    <property type="evidence" value="ECO:0007669"/>
    <property type="project" value="InterPro"/>
</dbReference>
<evidence type="ECO:0000313" key="8">
    <source>
        <dbReference type="EMBL" id="KIW96086.1"/>
    </source>
</evidence>
<dbReference type="PROSITE" id="PS50237">
    <property type="entry name" value="HECT"/>
    <property type="match status" value="1"/>
</dbReference>
<accession>A0A0D2F1M7</accession>
<dbReference type="GO" id="GO:0006511">
    <property type="term" value="P:ubiquitin-dependent protein catabolic process"/>
    <property type="evidence" value="ECO:0007669"/>
    <property type="project" value="TreeGrafter"/>
</dbReference>
<dbReference type="AlphaFoldDB" id="A0A0D2F1M7"/>
<comment type="catalytic activity">
    <reaction evidence="1">
        <text>S-ubiquitinyl-[E2 ubiquitin-conjugating enzyme]-L-cysteine + [acceptor protein]-L-lysine = [E2 ubiquitin-conjugating enzyme]-L-cysteine + N(6)-ubiquitinyl-[acceptor protein]-L-lysine.</text>
        <dbReference type="EC" id="2.3.2.26"/>
    </reaction>
</comment>